<protein>
    <recommendedName>
        <fullName evidence="1">RNase H type-1 domain-containing protein</fullName>
    </recommendedName>
</protein>
<sequence>MEYKLLTDKESNPNTKKTIRIRWHMPPDGWYKLNIDGAFKAKKLHCGLSGVIRNRSGDWVVGFYNYTHAATPLQVELLALKHGLQLVWDLQLKPLKIETSSTDVLKCLDHGYPTYGRRSAEAEMVWYWLIVGAGVVAHLRSRRYGHGRAGAVWCLSWGVRRCGGFPQKWIRTCGWMAAEAQKAGLGGCRICEEASA</sequence>
<name>A0A1S4APV9_TOBAC</name>
<dbReference type="InterPro" id="IPR002156">
    <property type="entry name" value="RNaseH_domain"/>
</dbReference>
<evidence type="ECO:0000313" key="2">
    <source>
        <dbReference type="RefSeq" id="XP_016478792.1"/>
    </source>
</evidence>
<reference evidence="2" key="1">
    <citation type="submission" date="2025-08" db="UniProtKB">
        <authorList>
            <consortium name="RefSeq"/>
        </authorList>
    </citation>
    <scope>IDENTIFICATION</scope>
</reference>
<dbReference type="InterPro" id="IPR036397">
    <property type="entry name" value="RNaseH_sf"/>
</dbReference>
<dbReference type="GO" id="GO:0004523">
    <property type="term" value="F:RNA-DNA hybrid ribonuclease activity"/>
    <property type="evidence" value="ECO:0007669"/>
    <property type="project" value="InterPro"/>
</dbReference>
<dbReference type="InterPro" id="IPR012337">
    <property type="entry name" value="RNaseH-like_sf"/>
</dbReference>
<dbReference type="CDD" id="cd06222">
    <property type="entry name" value="RNase_H_like"/>
    <property type="match status" value="1"/>
</dbReference>
<dbReference type="PANTHER" id="PTHR47723:SF23">
    <property type="entry name" value="REVERSE TRANSCRIPTASE-LIKE PROTEIN"/>
    <property type="match status" value="1"/>
</dbReference>
<evidence type="ECO:0000259" key="1">
    <source>
        <dbReference type="Pfam" id="PF13456"/>
    </source>
</evidence>
<dbReference type="GO" id="GO:0003676">
    <property type="term" value="F:nucleic acid binding"/>
    <property type="evidence" value="ECO:0007669"/>
    <property type="project" value="InterPro"/>
</dbReference>
<dbReference type="InterPro" id="IPR053151">
    <property type="entry name" value="RNase_H-like"/>
</dbReference>
<dbReference type="InterPro" id="IPR044730">
    <property type="entry name" value="RNase_H-like_dom_plant"/>
</dbReference>
<feature type="domain" description="RNase H type-1" evidence="1">
    <location>
        <begin position="34"/>
        <end position="110"/>
    </location>
</feature>
<dbReference type="OrthoDB" id="1906820at2759"/>
<dbReference type="Pfam" id="PF13456">
    <property type="entry name" value="RVT_3"/>
    <property type="match status" value="1"/>
</dbReference>
<proteinExistence type="predicted"/>
<dbReference type="AlphaFoldDB" id="A0A1S4APV9"/>
<dbReference type="PANTHER" id="PTHR47723">
    <property type="entry name" value="OS05G0353850 PROTEIN"/>
    <property type="match status" value="1"/>
</dbReference>
<organism evidence="2">
    <name type="scientific">Nicotiana tabacum</name>
    <name type="common">Common tobacco</name>
    <dbReference type="NCBI Taxonomy" id="4097"/>
    <lineage>
        <taxon>Eukaryota</taxon>
        <taxon>Viridiplantae</taxon>
        <taxon>Streptophyta</taxon>
        <taxon>Embryophyta</taxon>
        <taxon>Tracheophyta</taxon>
        <taxon>Spermatophyta</taxon>
        <taxon>Magnoliopsida</taxon>
        <taxon>eudicotyledons</taxon>
        <taxon>Gunneridae</taxon>
        <taxon>Pentapetalae</taxon>
        <taxon>asterids</taxon>
        <taxon>lamiids</taxon>
        <taxon>Solanales</taxon>
        <taxon>Solanaceae</taxon>
        <taxon>Nicotianoideae</taxon>
        <taxon>Nicotianeae</taxon>
        <taxon>Nicotiana</taxon>
    </lineage>
</organism>
<gene>
    <name evidence="2" type="primary">LOC107800150</name>
</gene>
<dbReference type="KEGG" id="nta:107800150"/>
<dbReference type="PaxDb" id="4097-A0A1S4APV9"/>
<dbReference type="RefSeq" id="XP_016478792.1">
    <property type="nucleotide sequence ID" value="XM_016623306.1"/>
</dbReference>
<dbReference type="SUPFAM" id="SSF53098">
    <property type="entry name" value="Ribonuclease H-like"/>
    <property type="match status" value="1"/>
</dbReference>
<dbReference type="Gene3D" id="3.30.420.10">
    <property type="entry name" value="Ribonuclease H-like superfamily/Ribonuclease H"/>
    <property type="match status" value="1"/>
</dbReference>
<accession>A0A1S4APV9</accession>